<name>A0ABW1QWL8_9ACTN</name>
<evidence type="ECO:0000256" key="4">
    <source>
        <dbReference type="ARBA" id="ARBA00023136"/>
    </source>
</evidence>
<dbReference type="EMBL" id="JBHSQI010000005">
    <property type="protein sequence ID" value="MFC6153956.1"/>
    <property type="molecule type" value="Genomic_DNA"/>
</dbReference>
<feature type="transmembrane region" description="Helical" evidence="6">
    <location>
        <begin position="7"/>
        <end position="27"/>
    </location>
</feature>
<comment type="subcellular location">
    <subcellularLocation>
        <location evidence="1">Membrane</location>
        <topology evidence="1">Multi-pass membrane protein</topology>
    </subcellularLocation>
</comment>
<dbReference type="Proteomes" id="UP001596098">
    <property type="component" value="Unassembled WGS sequence"/>
</dbReference>
<evidence type="ECO:0000256" key="5">
    <source>
        <dbReference type="SAM" id="MobiDB-lite"/>
    </source>
</evidence>
<protein>
    <submittedName>
        <fullName evidence="8">Phosphatase PAP2 family protein</fullName>
    </submittedName>
</protein>
<evidence type="ECO:0000313" key="9">
    <source>
        <dbReference type="Proteomes" id="UP001596098"/>
    </source>
</evidence>
<feature type="domain" description="Inositolphosphotransferase Aur1/Ipt1" evidence="7">
    <location>
        <begin position="124"/>
        <end position="317"/>
    </location>
</feature>
<gene>
    <name evidence="8" type="ORF">ACFPWU_09835</name>
</gene>
<dbReference type="PANTHER" id="PTHR31310:SF7">
    <property type="entry name" value="PA-PHOSPHATASE RELATED-FAMILY PROTEIN DDB_G0268928"/>
    <property type="match status" value="1"/>
</dbReference>
<dbReference type="InterPro" id="IPR052185">
    <property type="entry name" value="IPC_Synthase-Related"/>
</dbReference>
<keyword evidence="2 6" id="KW-0812">Transmembrane</keyword>
<evidence type="ECO:0000256" key="2">
    <source>
        <dbReference type="ARBA" id="ARBA00022692"/>
    </source>
</evidence>
<feature type="transmembrane region" description="Helical" evidence="6">
    <location>
        <begin position="42"/>
        <end position="63"/>
    </location>
</feature>
<proteinExistence type="predicted"/>
<comment type="caution">
    <text evidence="8">The sequence shown here is derived from an EMBL/GenBank/DDBJ whole genome shotgun (WGS) entry which is preliminary data.</text>
</comment>
<sequence length="374" mass="41449">MYRRASVVMLATTALIGLTALFCSLWLDRALVDPDGFLGPSWVRLPMLILFALVADMVPQFFWKGRARPGPGWAAIKARWKEHWTKERWALVVLGIACFYITYVSYRNVKSYLPFIMGEDKYDRELHVLDRALFFGHEPATVLHDVLGTGIAAHILSTIYVTFLPLVAVMVAIYAVWSKNIRFGYWFVGGQVLIWTLGTAMYYCLPTLGPGYRYPWLYSDLPTTGAGDLLDALFYGRAKITHGGVDDAVQSIAAFASLHTGVTLIWALMIQYTTKSLVLKIIAWGNFVITVVATLYFGWHYIADDIAGAAIAMVSFLIAGWAAGITFTKEGLNVPNRAERAIEKQLKAERKAERAAEKAEKAAASAKSESAGVS</sequence>
<keyword evidence="4 6" id="KW-0472">Membrane</keyword>
<evidence type="ECO:0000313" key="8">
    <source>
        <dbReference type="EMBL" id="MFC6153956.1"/>
    </source>
</evidence>
<reference evidence="9" key="1">
    <citation type="journal article" date="2019" name="Int. J. Syst. Evol. Microbiol.">
        <title>The Global Catalogue of Microorganisms (GCM) 10K type strain sequencing project: providing services to taxonomists for standard genome sequencing and annotation.</title>
        <authorList>
            <consortium name="The Broad Institute Genomics Platform"/>
            <consortium name="The Broad Institute Genome Sequencing Center for Infectious Disease"/>
            <person name="Wu L."/>
            <person name="Ma J."/>
        </authorList>
    </citation>
    <scope>NUCLEOTIDE SEQUENCE [LARGE SCALE GENOMIC DNA]</scope>
    <source>
        <strain evidence="9">DFY28</strain>
    </source>
</reference>
<organism evidence="8 9">
    <name type="scientific">Nocardioides yefusunii</name>
    <dbReference type="NCBI Taxonomy" id="2500546"/>
    <lineage>
        <taxon>Bacteria</taxon>
        <taxon>Bacillati</taxon>
        <taxon>Actinomycetota</taxon>
        <taxon>Actinomycetes</taxon>
        <taxon>Propionibacteriales</taxon>
        <taxon>Nocardioidaceae</taxon>
        <taxon>Nocardioides</taxon>
    </lineage>
</organism>
<evidence type="ECO:0000256" key="6">
    <source>
        <dbReference type="SAM" id="Phobius"/>
    </source>
</evidence>
<dbReference type="Gene3D" id="1.20.144.10">
    <property type="entry name" value="Phosphatidic acid phosphatase type 2/haloperoxidase"/>
    <property type="match status" value="1"/>
</dbReference>
<evidence type="ECO:0000256" key="1">
    <source>
        <dbReference type="ARBA" id="ARBA00004141"/>
    </source>
</evidence>
<feature type="transmembrane region" description="Helical" evidence="6">
    <location>
        <begin position="89"/>
        <end position="106"/>
    </location>
</feature>
<evidence type="ECO:0000259" key="7">
    <source>
        <dbReference type="Pfam" id="PF14378"/>
    </source>
</evidence>
<feature type="transmembrane region" description="Helical" evidence="6">
    <location>
        <begin position="281"/>
        <end position="302"/>
    </location>
</feature>
<accession>A0ABW1QWL8</accession>
<evidence type="ECO:0000256" key="3">
    <source>
        <dbReference type="ARBA" id="ARBA00022989"/>
    </source>
</evidence>
<dbReference type="PANTHER" id="PTHR31310">
    <property type="match status" value="1"/>
</dbReference>
<dbReference type="RefSeq" id="WP_239022137.1">
    <property type="nucleotide sequence ID" value="NZ_CP034929.1"/>
</dbReference>
<keyword evidence="3 6" id="KW-1133">Transmembrane helix</keyword>
<feature type="region of interest" description="Disordered" evidence="5">
    <location>
        <begin position="353"/>
        <end position="374"/>
    </location>
</feature>
<feature type="transmembrane region" description="Helical" evidence="6">
    <location>
        <begin position="308"/>
        <end position="327"/>
    </location>
</feature>
<dbReference type="Pfam" id="PF14378">
    <property type="entry name" value="PAP2_3"/>
    <property type="match status" value="1"/>
</dbReference>
<feature type="transmembrane region" description="Helical" evidence="6">
    <location>
        <begin position="183"/>
        <end position="203"/>
    </location>
</feature>
<feature type="transmembrane region" description="Helical" evidence="6">
    <location>
        <begin position="248"/>
        <end position="269"/>
    </location>
</feature>
<dbReference type="InterPro" id="IPR026841">
    <property type="entry name" value="Aur1/Ipt1"/>
</dbReference>
<feature type="transmembrane region" description="Helical" evidence="6">
    <location>
        <begin position="151"/>
        <end position="176"/>
    </location>
</feature>
<feature type="compositionally biased region" description="Low complexity" evidence="5">
    <location>
        <begin position="362"/>
        <end position="374"/>
    </location>
</feature>
<keyword evidence="9" id="KW-1185">Reference proteome</keyword>